<dbReference type="InterPro" id="IPR001347">
    <property type="entry name" value="SIS_dom"/>
</dbReference>
<keyword evidence="7" id="KW-1185">Reference proteome</keyword>
<dbReference type="GO" id="GO:0003677">
    <property type="term" value="F:DNA binding"/>
    <property type="evidence" value="ECO:0007669"/>
    <property type="project" value="UniProtKB-KW"/>
</dbReference>
<dbReference type="PROSITE" id="PS51464">
    <property type="entry name" value="SIS"/>
    <property type="match status" value="1"/>
</dbReference>
<keyword evidence="3" id="KW-0804">Transcription</keyword>
<dbReference type="STRING" id="46223.SAMN05421852_10999"/>
<feature type="domain" description="SIS" evidence="5">
    <location>
        <begin position="128"/>
        <end position="268"/>
    </location>
</feature>
<feature type="domain" description="HTH rpiR-type" evidence="4">
    <location>
        <begin position="7"/>
        <end position="83"/>
    </location>
</feature>
<reference evidence="6 7" key="1">
    <citation type="submission" date="2016-10" db="EMBL/GenBank/DDBJ databases">
        <authorList>
            <person name="de Groot N.N."/>
        </authorList>
    </citation>
    <scope>NUCLEOTIDE SEQUENCE [LARGE SCALE GENOMIC DNA]</scope>
    <source>
        <strain evidence="6 7">DSM 44778</strain>
    </source>
</reference>
<sequence length="286" mass="31407">MAKQHRNGGLARIRAAYPHLSEKMQGIAQHILEHPGDVVNLSISQLAEVTGCAEATIFRLCKQLGFKGYQELKIALAQEIIQEPLQNIHEEVHADDDIREVARKVFQTNAASLSDTLQVLDMESLEQAVVLLKEAKRIEFYGTGGSGAIAIDAYHKFMRTGIACIAHTDSHMQVMSASLLHPGDVVVGISHSGSNKDILHACQVAKKAGAHVIAITSYRKSPLSKLADVTLYTAARETYFRSEAMAARIAQLSMIDTLFVGISLVRPEETLDCLQKIRQVIAEKRL</sequence>
<dbReference type="AlphaFoldDB" id="A0A1I3RAI5"/>
<dbReference type="InterPro" id="IPR046348">
    <property type="entry name" value="SIS_dom_sf"/>
</dbReference>
<dbReference type="PANTHER" id="PTHR30514:SF10">
    <property type="entry name" value="MURR_RPIR FAMILY TRANSCRIPTIONAL REGULATOR"/>
    <property type="match status" value="1"/>
</dbReference>
<dbReference type="OrthoDB" id="3684496at2"/>
<dbReference type="InterPro" id="IPR000281">
    <property type="entry name" value="HTH_RpiR"/>
</dbReference>
<evidence type="ECO:0000259" key="5">
    <source>
        <dbReference type="PROSITE" id="PS51464"/>
    </source>
</evidence>
<dbReference type="GO" id="GO:0097367">
    <property type="term" value="F:carbohydrate derivative binding"/>
    <property type="evidence" value="ECO:0007669"/>
    <property type="project" value="InterPro"/>
</dbReference>
<dbReference type="Gene3D" id="3.40.50.10490">
    <property type="entry name" value="Glucose-6-phosphate isomerase like protein, domain 1"/>
    <property type="match status" value="1"/>
</dbReference>
<dbReference type="Proteomes" id="UP000199545">
    <property type="component" value="Unassembled WGS sequence"/>
</dbReference>
<dbReference type="RefSeq" id="WP_093230208.1">
    <property type="nucleotide sequence ID" value="NZ_FORR01000009.1"/>
</dbReference>
<name>A0A1I3RAI5_9BACL</name>
<evidence type="ECO:0000313" key="7">
    <source>
        <dbReference type="Proteomes" id="UP000199545"/>
    </source>
</evidence>
<gene>
    <name evidence="6" type="ORF">SAMN05421852_10999</name>
</gene>
<dbReference type="GO" id="GO:0003700">
    <property type="term" value="F:DNA-binding transcription factor activity"/>
    <property type="evidence" value="ECO:0007669"/>
    <property type="project" value="InterPro"/>
</dbReference>
<dbReference type="InterPro" id="IPR047640">
    <property type="entry name" value="RpiR-like"/>
</dbReference>
<accession>A0A1I3RAI5</accession>
<dbReference type="InterPro" id="IPR035472">
    <property type="entry name" value="RpiR-like_SIS"/>
</dbReference>
<dbReference type="PANTHER" id="PTHR30514">
    <property type="entry name" value="GLUCOKINASE"/>
    <property type="match status" value="1"/>
</dbReference>
<dbReference type="Pfam" id="PF01380">
    <property type="entry name" value="SIS"/>
    <property type="match status" value="1"/>
</dbReference>
<dbReference type="PROSITE" id="PS51071">
    <property type="entry name" value="HTH_RPIR"/>
    <property type="match status" value="1"/>
</dbReference>
<evidence type="ECO:0000256" key="3">
    <source>
        <dbReference type="ARBA" id="ARBA00023163"/>
    </source>
</evidence>
<dbReference type="InterPro" id="IPR009057">
    <property type="entry name" value="Homeodomain-like_sf"/>
</dbReference>
<proteinExistence type="predicted"/>
<keyword evidence="2 6" id="KW-0238">DNA-binding</keyword>
<evidence type="ECO:0000256" key="1">
    <source>
        <dbReference type="ARBA" id="ARBA00023015"/>
    </source>
</evidence>
<evidence type="ECO:0000256" key="2">
    <source>
        <dbReference type="ARBA" id="ARBA00023125"/>
    </source>
</evidence>
<dbReference type="InterPro" id="IPR036388">
    <property type="entry name" value="WH-like_DNA-bd_sf"/>
</dbReference>
<evidence type="ECO:0000259" key="4">
    <source>
        <dbReference type="PROSITE" id="PS51071"/>
    </source>
</evidence>
<evidence type="ECO:0000313" key="6">
    <source>
        <dbReference type="EMBL" id="SFJ43185.1"/>
    </source>
</evidence>
<dbReference type="GO" id="GO:1901135">
    <property type="term" value="P:carbohydrate derivative metabolic process"/>
    <property type="evidence" value="ECO:0007669"/>
    <property type="project" value="InterPro"/>
</dbReference>
<protein>
    <submittedName>
        <fullName evidence="6">DNA-binding transcriptional regulator, MurR/RpiR family, contains HTH and SIS domains</fullName>
    </submittedName>
</protein>
<keyword evidence="1" id="KW-0805">Transcription regulation</keyword>
<organism evidence="6 7">
    <name type="scientific">Thermoflavimicrobium dichotomicum</name>
    <dbReference type="NCBI Taxonomy" id="46223"/>
    <lineage>
        <taxon>Bacteria</taxon>
        <taxon>Bacillati</taxon>
        <taxon>Bacillota</taxon>
        <taxon>Bacilli</taxon>
        <taxon>Bacillales</taxon>
        <taxon>Thermoactinomycetaceae</taxon>
        <taxon>Thermoflavimicrobium</taxon>
    </lineage>
</organism>
<dbReference type="SUPFAM" id="SSF46689">
    <property type="entry name" value="Homeodomain-like"/>
    <property type="match status" value="1"/>
</dbReference>
<dbReference type="EMBL" id="FORR01000009">
    <property type="protein sequence ID" value="SFJ43185.1"/>
    <property type="molecule type" value="Genomic_DNA"/>
</dbReference>
<dbReference type="SUPFAM" id="SSF53697">
    <property type="entry name" value="SIS domain"/>
    <property type="match status" value="1"/>
</dbReference>
<dbReference type="Gene3D" id="1.10.10.10">
    <property type="entry name" value="Winged helix-like DNA-binding domain superfamily/Winged helix DNA-binding domain"/>
    <property type="match status" value="1"/>
</dbReference>
<dbReference type="Pfam" id="PF01418">
    <property type="entry name" value="HTH_6"/>
    <property type="match status" value="1"/>
</dbReference>
<dbReference type="CDD" id="cd05013">
    <property type="entry name" value="SIS_RpiR"/>
    <property type="match status" value="1"/>
</dbReference>